<dbReference type="FunFam" id="3.30.2410.10:FF:000009">
    <property type="entry name" value="Probable E3 ubiquitin-protein ligase HECTD2"/>
    <property type="match status" value="1"/>
</dbReference>
<proteinExistence type="predicted"/>
<dbReference type="Gene3D" id="3.30.2410.10">
    <property type="entry name" value="Hect, E3 ligase catalytic domain"/>
    <property type="match status" value="1"/>
</dbReference>
<evidence type="ECO:0000256" key="1">
    <source>
        <dbReference type="ARBA" id="ARBA00000885"/>
    </source>
</evidence>
<keyword evidence="4" id="KW-0808">Transferase</keyword>
<feature type="non-terminal residue" evidence="8">
    <location>
        <position position="257"/>
    </location>
</feature>
<dbReference type="EMBL" id="JAFCMP010000014">
    <property type="protein sequence ID" value="KAG5191795.1"/>
    <property type="molecule type" value="Genomic_DNA"/>
</dbReference>
<dbReference type="GO" id="GO:0005737">
    <property type="term" value="C:cytoplasm"/>
    <property type="evidence" value="ECO:0007669"/>
    <property type="project" value="TreeGrafter"/>
</dbReference>
<dbReference type="InterPro" id="IPR000569">
    <property type="entry name" value="HECT_dom"/>
</dbReference>
<dbReference type="InterPro" id="IPR050409">
    <property type="entry name" value="E3_ubiq-protein_ligase"/>
</dbReference>
<dbReference type="AlphaFoldDB" id="A0A835ZIB5"/>
<comment type="pathway">
    <text evidence="2">Protein modification; protein ubiquitination.</text>
</comment>
<dbReference type="Proteomes" id="UP000664859">
    <property type="component" value="Unassembled WGS sequence"/>
</dbReference>
<dbReference type="PANTHER" id="PTHR11254">
    <property type="entry name" value="HECT DOMAIN UBIQUITIN-PROTEIN LIGASE"/>
    <property type="match status" value="1"/>
</dbReference>
<evidence type="ECO:0000259" key="7">
    <source>
        <dbReference type="PROSITE" id="PS50237"/>
    </source>
</evidence>
<dbReference type="SMART" id="SM00119">
    <property type="entry name" value="HECTc"/>
    <property type="match status" value="1"/>
</dbReference>
<dbReference type="Gene3D" id="3.30.2160.10">
    <property type="entry name" value="Hect, E3 ligase catalytic domain"/>
    <property type="match status" value="1"/>
</dbReference>
<feature type="active site" description="Glycyl thioester intermediate" evidence="6">
    <location>
        <position position="223"/>
    </location>
</feature>
<gene>
    <name evidence="8" type="ORF">JKP88DRAFT_174061</name>
</gene>
<dbReference type="GO" id="GO:0006511">
    <property type="term" value="P:ubiquitin-dependent protein catabolic process"/>
    <property type="evidence" value="ECO:0007669"/>
    <property type="project" value="TreeGrafter"/>
</dbReference>
<evidence type="ECO:0000313" key="9">
    <source>
        <dbReference type="Proteomes" id="UP000664859"/>
    </source>
</evidence>
<dbReference type="OrthoDB" id="199052at2759"/>
<evidence type="ECO:0000256" key="5">
    <source>
        <dbReference type="ARBA" id="ARBA00022786"/>
    </source>
</evidence>
<dbReference type="Pfam" id="PF00632">
    <property type="entry name" value="HECT"/>
    <property type="match status" value="1"/>
</dbReference>
<dbReference type="EC" id="2.3.2.26" evidence="3"/>
<dbReference type="PANTHER" id="PTHR11254:SF440">
    <property type="entry name" value="E3 UBIQUITIN-PROTEIN LIGASE NEDD-4"/>
    <property type="match status" value="1"/>
</dbReference>
<name>A0A835ZIB5_9STRA</name>
<comment type="caution">
    <text evidence="8">The sequence shown here is derived from an EMBL/GenBank/DDBJ whole genome shotgun (WGS) entry which is preliminary data.</text>
</comment>
<evidence type="ECO:0000256" key="4">
    <source>
        <dbReference type="ARBA" id="ARBA00022679"/>
    </source>
</evidence>
<evidence type="ECO:0000256" key="3">
    <source>
        <dbReference type="ARBA" id="ARBA00012485"/>
    </source>
</evidence>
<evidence type="ECO:0000313" key="8">
    <source>
        <dbReference type="EMBL" id="KAG5191795.1"/>
    </source>
</evidence>
<dbReference type="InterPro" id="IPR035983">
    <property type="entry name" value="Hect_E3_ubiquitin_ligase"/>
</dbReference>
<dbReference type="GO" id="GO:0016567">
    <property type="term" value="P:protein ubiquitination"/>
    <property type="evidence" value="ECO:0007669"/>
    <property type="project" value="TreeGrafter"/>
</dbReference>
<accession>A0A835ZIB5</accession>
<keyword evidence="9" id="KW-1185">Reference proteome</keyword>
<protein>
    <recommendedName>
        <fullName evidence="3">HECT-type E3 ubiquitin transferase</fullName>
        <ecNumber evidence="3">2.3.2.26</ecNumber>
    </recommendedName>
</protein>
<evidence type="ECO:0000256" key="6">
    <source>
        <dbReference type="PROSITE-ProRule" id="PRU00104"/>
    </source>
</evidence>
<keyword evidence="5 6" id="KW-0833">Ubl conjugation pathway</keyword>
<reference evidence="8" key="1">
    <citation type="submission" date="2021-02" db="EMBL/GenBank/DDBJ databases">
        <title>First Annotated Genome of the Yellow-green Alga Tribonema minus.</title>
        <authorList>
            <person name="Mahan K.M."/>
        </authorList>
    </citation>
    <scope>NUCLEOTIDE SEQUENCE</scope>
    <source>
        <strain evidence="8">UTEX B ZZ1240</strain>
    </source>
</reference>
<organism evidence="8 9">
    <name type="scientific">Tribonema minus</name>
    <dbReference type="NCBI Taxonomy" id="303371"/>
    <lineage>
        <taxon>Eukaryota</taxon>
        <taxon>Sar</taxon>
        <taxon>Stramenopiles</taxon>
        <taxon>Ochrophyta</taxon>
        <taxon>PX clade</taxon>
        <taxon>Xanthophyceae</taxon>
        <taxon>Tribonematales</taxon>
        <taxon>Tribonemataceae</taxon>
        <taxon>Tribonema</taxon>
    </lineage>
</organism>
<dbReference type="SUPFAM" id="SSF56204">
    <property type="entry name" value="Hect, E3 ligase catalytic domain"/>
    <property type="match status" value="1"/>
</dbReference>
<comment type="catalytic activity">
    <reaction evidence="1">
        <text>S-ubiquitinyl-[E2 ubiquitin-conjugating enzyme]-L-cysteine + [acceptor protein]-L-lysine = [E2 ubiquitin-conjugating enzyme]-L-cysteine + N(6)-ubiquitinyl-[acceptor protein]-L-lysine.</text>
        <dbReference type="EC" id="2.3.2.26"/>
    </reaction>
</comment>
<feature type="domain" description="HECT" evidence="7">
    <location>
        <begin position="1"/>
        <end position="257"/>
    </location>
</feature>
<dbReference type="PROSITE" id="PS50237">
    <property type="entry name" value="HECT"/>
    <property type="match status" value="1"/>
</dbReference>
<dbReference type="GO" id="GO:0061630">
    <property type="term" value="F:ubiquitin protein ligase activity"/>
    <property type="evidence" value="ECO:0007669"/>
    <property type="project" value="UniProtKB-EC"/>
</dbReference>
<evidence type="ECO:0000256" key="2">
    <source>
        <dbReference type="ARBA" id="ARBA00004906"/>
    </source>
</evidence>
<sequence length="257" mass="28393">LYKHILGAPVTARDLQFVDPKLHKNLEWLRSHQGADVSRTALDFSTMEVAGHAPGGRERYEVLELVPGGRDLLVTDANKHEYIEVATKFKLLDRISAQLAALLAGFYEVIPPGLLVVFGPQELELLTCGLDVIDVDDWAAHTAHLGALRPTHRLVRWFWDVVRDLDQAARARLLQFVTGTSRVPLGGFRALRGADGEARAFTLAALPPALYDPRGAYPMAHTCFNRLDLPLYGDREALRRALAAVVQVELATGFGKE</sequence>